<dbReference type="AlphaFoldDB" id="H2XP07"/>
<evidence type="ECO:0000256" key="1">
    <source>
        <dbReference type="SAM" id="SignalP"/>
    </source>
</evidence>
<evidence type="ECO:0000313" key="3">
    <source>
        <dbReference type="Proteomes" id="UP000008144"/>
    </source>
</evidence>
<dbReference type="Ensembl" id="ENSCINT00000030929.1">
    <property type="protein sequence ID" value="ENSCINP00000031390.1"/>
    <property type="gene ID" value="ENSCING00000021066.1"/>
</dbReference>
<reference evidence="2" key="3">
    <citation type="submission" date="2025-09" db="UniProtKB">
        <authorList>
            <consortium name="Ensembl"/>
        </authorList>
    </citation>
    <scope>IDENTIFICATION</scope>
</reference>
<organism evidence="2 3">
    <name type="scientific">Ciona intestinalis</name>
    <name type="common">Transparent sea squirt</name>
    <name type="synonym">Ascidia intestinalis</name>
    <dbReference type="NCBI Taxonomy" id="7719"/>
    <lineage>
        <taxon>Eukaryota</taxon>
        <taxon>Metazoa</taxon>
        <taxon>Chordata</taxon>
        <taxon>Tunicata</taxon>
        <taxon>Ascidiacea</taxon>
        <taxon>Phlebobranchia</taxon>
        <taxon>Cionidae</taxon>
        <taxon>Ciona</taxon>
    </lineage>
</organism>
<gene>
    <name evidence="2" type="primary">LOC101243097</name>
</gene>
<protein>
    <submittedName>
        <fullName evidence="2">60S ribosomal protein L8-like</fullName>
    </submittedName>
</protein>
<sequence length="54" mass="6086">MNSLLSIHLVVVTINILVHHPWCAVMLHLVGKSVSLLQEEPVDCEDPECHKTEK</sequence>
<feature type="signal peptide" evidence="1">
    <location>
        <begin position="1"/>
        <end position="23"/>
    </location>
</feature>
<dbReference type="Proteomes" id="UP000008144">
    <property type="component" value="Unassembled WGS sequence"/>
</dbReference>
<reference evidence="3" key="1">
    <citation type="journal article" date="2002" name="Science">
        <title>The draft genome of Ciona intestinalis: insights into chordate and vertebrate origins.</title>
        <authorList>
            <person name="Dehal P."/>
            <person name="Satou Y."/>
            <person name="Campbell R.K."/>
            <person name="Chapman J."/>
            <person name="Degnan B."/>
            <person name="De Tomaso A."/>
            <person name="Davidson B."/>
            <person name="Di Gregorio A."/>
            <person name="Gelpke M."/>
            <person name="Goodstein D.M."/>
            <person name="Harafuji N."/>
            <person name="Hastings K.E."/>
            <person name="Ho I."/>
            <person name="Hotta K."/>
            <person name="Huang W."/>
            <person name="Kawashima T."/>
            <person name="Lemaire P."/>
            <person name="Martinez D."/>
            <person name="Meinertzhagen I.A."/>
            <person name="Necula S."/>
            <person name="Nonaka M."/>
            <person name="Putnam N."/>
            <person name="Rash S."/>
            <person name="Saiga H."/>
            <person name="Satake M."/>
            <person name="Terry A."/>
            <person name="Yamada L."/>
            <person name="Wang H.G."/>
            <person name="Awazu S."/>
            <person name="Azumi K."/>
            <person name="Boore J."/>
            <person name="Branno M."/>
            <person name="Chin-Bow S."/>
            <person name="DeSantis R."/>
            <person name="Doyle S."/>
            <person name="Francino P."/>
            <person name="Keys D.N."/>
            <person name="Haga S."/>
            <person name="Hayashi H."/>
            <person name="Hino K."/>
            <person name="Imai K.S."/>
            <person name="Inaba K."/>
            <person name="Kano S."/>
            <person name="Kobayashi K."/>
            <person name="Kobayashi M."/>
            <person name="Lee B.I."/>
            <person name="Makabe K.W."/>
            <person name="Manohar C."/>
            <person name="Matassi G."/>
            <person name="Medina M."/>
            <person name="Mochizuki Y."/>
            <person name="Mount S."/>
            <person name="Morishita T."/>
            <person name="Miura S."/>
            <person name="Nakayama A."/>
            <person name="Nishizaka S."/>
            <person name="Nomoto H."/>
            <person name="Ohta F."/>
            <person name="Oishi K."/>
            <person name="Rigoutsos I."/>
            <person name="Sano M."/>
            <person name="Sasaki A."/>
            <person name="Sasakura Y."/>
            <person name="Shoguchi E."/>
            <person name="Shin-i T."/>
            <person name="Spagnuolo A."/>
            <person name="Stainier D."/>
            <person name="Suzuki M.M."/>
            <person name="Tassy O."/>
            <person name="Takatori N."/>
            <person name="Tokuoka M."/>
            <person name="Yagi K."/>
            <person name="Yoshizaki F."/>
            <person name="Wada S."/>
            <person name="Zhang C."/>
            <person name="Hyatt P.D."/>
            <person name="Larimer F."/>
            <person name="Detter C."/>
            <person name="Doggett N."/>
            <person name="Glavina T."/>
            <person name="Hawkins T."/>
            <person name="Richardson P."/>
            <person name="Lucas S."/>
            <person name="Kohara Y."/>
            <person name="Levine M."/>
            <person name="Satoh N."/>
            <person name="Rokhsar D.S."/>
        </authorList>
    </citation>
    <scope>NUCLEOTIDE SEQUENCE [LARGE SCALE GENOMIC DNA]</scope>
</reference>
<dbReference type="InParanoid" id="H2XP07"/>
<dbReference type="HOGENOM" id="CLU_3049627_0_0_1"/>
<keyword evidence="1" id="KW-0732">Signal</keyword>
<name>H2XP07_CIOIN</name>
<accession>H2XP07</accession>
<feature type="chain" id="PRO_5003578060" evidence="1">
    <location>
        <begin position="24"/>
        <end position="54"/>
    </location>
</feature>
<keyword evidence="3" id="KW-1185">Reference proteome</keyword>
<reference evidence="2" key="2">
    <citation type="submission" date="2025-08" db="UniProtKB">
        <authorList>
            <consortium name="Ensembl"/>
        </authorList>
    </citation>
    <scope>IDENTIFICATION</scope>
</reference>
<proteinExistence type="predicted"/>
<evidence type="ECO:0000313" key="2">
    <source>
        <dbReference type="Ensembl" id="ENSCINP00000031390.1"/>
    </source>
</evidence>